<accession>A0A0G2J8E6</accession>
<name>A0A0G2J8E6_9EURO</name>
<dbReference type="PANTHER" id="PTHR38110:SF4">
    <property type="entry name" value="THIOESTERASE-LIKE SUPERFAMILY-DOMAIN-CONTAINING PROTEIN"/>
    <property type="match status" value="1"/>
</dbReference>
<comment type="caution">
    <text evidence="3">The sequence shown here is derived from an EMBL/GenBank/DDBJ whole genome shotgun (WGS) entry which is preliminary data.</text>
</comment>
<dbReference type="OrthoDB" id="2532955at2759"/>
<dbReference type="InterPro" id="IPR042171">
    <property type="entry name" value="Acyl-CoA_hotdog"/>
</dbReference>
<evidence type="ECO:0008006" key="5">
    <source>
        <dbReference type="Google" id="ProtNLM"/>
    </source>
</evidence>
<feature type="domain" description="Acyl-CoA thioesterase-like C-terminal" evidence="2">
    <location>
        <begin position="166"/>
        <end position="317"/>
    </location>
</feature>
<dbReference type="InterPro" id="IPR029069">
    <property type="entry name" value="HotDog_dom_sf"/>
</dbReference>
<evidence type="ECO:0000259" key="1">
    <source>
        <dbReference type="Pfam" id="PF13622"/>
    </source>
</evidence>
<reference evidence="4" key="1">
    <citation type="journal article" date="2015" name="PLoS Genet.">
        <title>The dynamic genome and transcriptome of the human fungal pathogen Blastomyces and close relative Emmonsia.</title>
        <authorList>
            <person name="Munoz J.F."/>
            <person name="Gauthier G.M."/>
            <person name="Desjardins C.A."/>
            <person name="Gallo J.E."/>
            <person name="Holder J."/>
            <person name="Sullivan T.D."/>
            <person name="Marty A.J."/>
            <person name="Carmen J.C."/>
            <person name="Chen Z."/>
            <person name="Ding L."/>
            <person name="Gujja S."/>
            <person name="Magrini V."/>
            <person name="Misas E."/>
            <person name="Mitreva M."/>
            <person name="Priest M."/>
            <person name="Saif S."/>
            <person name="Whiston E.A."/>
            <person name="Young S."/>
            <person name="Zeng Q."/>
            <person name="Goldman W.E."/>
            <person name="Mardis E.R."/>
            <person name="Taylor J.W."/>
            <person name="McEwen J.G."/>
            <person name="Clay O.K."/>
            <person name="Klein B.S."/>
            <person name="Cuomo C.A."/>
        </authorList>
    </citation>
    <scope>NUCLEOTIDE SEQUENCE [LARGE SCALE GENOMIC DNA]</scope>
    <source>
        <strain evidence="4">UAMH 3008</strain>
    </source>
</reference>
<dbReference type="Gene3D" id="2.40.160.210">
    <property type="entry name" value="Acyl-CoA thioesterase, double hotdog domain"/>
    <property type="match status" value="1"/>
</dbReference>
<dbReference type="AlphaFoldDB" id="A0A0G2J8E6"/>
<gene>
    <name evidence="3" type="ORF">EMCG_03420</name>
</gene>
<feature type="domain" description="Acyl-CoA thioesterase-like N-terminal HotDog" evidence="1">
    <location>
        <begin position="25"/>
        <end position="113"/>
    </location>
</feature>
<proteinExistence type="predicted"/>
<dbReference type="VEuPathDB" id="FungiDB:EMCG_03420"/>
<dbReference type="PANTHER" id="PTHR38110">
    <property type="entry name" value="CHROMOSOME 23, WHOLE GENOME SHOTGUN SEQUENCE"/>
    <property type="match status" value="1"/>
</dbReference>
<dbReference type="InterPro" id="IPR049449">
    <property type="entry name" value="TesB_ACOT8-like_N"/>
</dbReference>
<evidence type="ECO:0000313" key="3">
    <source>
        <dbReference type="EMBL" id="KKZ62096.1"/>
    </source>
</evidence>
<sequence>MDSILKKQIDLKQTSPNTYSISWDVDWSFGTTLHGGCIAAAIHHAAVTHLTTNPALAARNQPDVLSLHLEFLRACEQRISTITIEPLRIGAAASTLQLQLSQDGKVRVLALATSTNFDKDLGPTVATPWGLHPPPPPTPDFNRVLAHQPDENWIPGLLAGEIIPLTRRKLGLHPRVGFPVDGVCDAWNGFLADERMDATYLALMADLIPSLSDTLLRNGGLFDARTFQVQMEKWAKKNPGVPCVMSNSIAEAMHATHHNITLTMDIEYKRRLPEEGQRWVFTRAATKMLQGGRMNLEITLCNENMELLAMSHQLVLVLDAQRKFRGRKEKSAL</sequence>
<protein>
    <recommendedName>
        <fullName evidence="5">Thioesterase domain-containing protein</fullName>
    </recommendedName>
</protein>
<dbReference type="Pfam" id="PF13622">
    <property type="entry name" value="4HBT_3"/>
    <property type="match status" value="1"/>
</dbReference>
<evidence type="ECO:0000259" key="2">
    <source>
        <dbReference type="Pfam" id="PF20789"/>
    </source>
</evidence>
<evidence type="ECO:0000313" key="4">
    <source>
        <dbReference type="Proteomes" id="UP000034164"/>
    </source>
</evidence>
<dbReference type="EMBL" id="LCZI01001189">
    <property type="protein sequence ID" value="KKZ62096.1"/>
    <property type="molecule type" value="Genomic_DNA"/>
</dbReference>
<dbReference type="Pfam" id="PF20789">
    <property type="entry name" value="4HBT_3C"/>
    <property type="match status" value="1"/>
</dbReference>
<dbReference type="InterPro" id="IPR052389">
    <property type="entry name" value="Sec_Metab_Biosynth-Assoc"/>
</dbReference>
<dbReference type="SUPFAM" id="SSF54637">
    <property type="entry name" value="Thioesterase/thiol ester dehydrase-isomerase"/>
    <property type="match status" value="2"/>
</dbReference>
<organism evidence="3 4">
    <name type="scientific">[Emmonsia] crescens</name>
    <dbReference type="NCBI Taxonomy" id="73230"/>
    <lineage>
        <taxon>Eukaryota</taxon>
        <taxon>Fungi</taxon>
        <taxon>Dikarya</taxon>
        <taxon>Ascomycota</taxon>
        <taxon>Pezizomycotina</taxon>
        <taxon>Eurotiomycetes</taxon>
        <taxon>Eurotiomycetidae</taxon>
        <taxon>Onygenales</taxon>
        <taxon>Ajellomycetaceae</taxon>
        <taxon>Emergomyces</taxon>
    </lineage>
</organism>
<dbReference type="Proteomes" id="UP000034164">
    <property type="component" value="Unassembled WGS sequence"/>
</dbReference>
<dbReference type="InterPro" id="IPR049450">
    <property type="entry name" value="ACOT8-like_C"/>
</dbReference>